<dbReference type="HAMAP" id="MF_01404">
    <property type="entry name" value="PvlArgDC"/>
    <property type="match status" value="1"/>
</dbReference>
<organism evidence="9">
    <name type="scientific">candidate division WOR-3 bacterium</name>
    <dbReference type="NCBI Taxonomy" id="2052148"/>
    <lineage>
        <taxon>Bacteria</taxon>
        <taxon>Bacteria division WOR-3</taxon>
    </lineage>
</organism>
<evidence type="ECO:0000256" key="1">
    <source>
        <dbReference type="ARBA" id="ARBA00001928"/>
    </source>
</evidence>
<dbReference type="PIRSF" id="PIRSF005216">
    <property type="entry name" value="Pyruvoyl-dep_arg_deCO2ase"/>
    <property type="match status" value="1"/>
</dbReference>
<evidence type="ECO:0000256" key="6">
    <source>
        <dbReference type="ARBA" id="ARBA00023239"/>
    </source>
</evidence>
<evidence type="ECO:0000256" key="4">
    <source>
        <dbReference type="ARBA" id="ARBA00014727"/>
    </source>
</evidence>
<dbReference type="Gene3D" id="3.50.20.10">
    <property type="entry name" value="Pyruvoyl-Dependent Histidine Decarboxylase, subunit B"/>
    <property type="match status" value="1"/>
</dbReference>
<dbReference type="InterPro" id="IPR016105">
    <property type="entry name" value="Pyr-dep_his/arg-deCO2ase_sand"/>
</dbReference>
<dbReference type="GO" id="GO:0006527">
    <property type="term" value="P:L-arginine catabolic process"/>
    <property type="evidence" value="ECO:0007669"/>
    <property type="project" value="InterPro"/>
</dbReference>
<sequence length="197" mass="21982">MVILPKFVFLTKGVGIHRERLASFEAALRDAGIAPFNLVRVSSIFPPYCRIISRQRGLNLLKPGQVLFVVMSDNATNEPHRLISASVGIAIPKDPSRYGYLSEYHSFGEREDRAGDYAEDLAAQMLATTLGVPFDPDLSYDKRKEIWKIAREIVRTQNITQTAIGNKNGLWTTVVAAAVFITDVPEEQEISEEETKS</sequence>
<keyword evidence="5" id="KW-0210">Decarboxylase</keyword>
<evidence type="ECO:0000256" key="5">
    <source>
        <dbReference type="ARBA" id="ARBA00022793"/>
    </source>
</evidence>
<dbReference type="EMBL" id="DTMZ01000068">
    <property type="protein sequence ID" value="HGD13038.1"/>
    <property type="molecule type" value="Genomic_DNA"/>
</dbReference>
<comment type="catalytic activity">
    <reaction evidence="8">
        <text>L-arginine + H(+) = agmatine + CO2</text>
        <dbReference type="Rhea" id="RHEA:17641"/>
        <dbReference type="ChEBI" id="CHEBI:15378"/>
        <dbReference type="ChEBI" id="CHEBI:16526"/>
        <dbReference type="ChEBI" id="CHEBI:32682"/>
        <dbReference type="ChEBI" id="CHEBI:58145"/>
        <dbReference type="EC" id="4.1.1.19"/>
    </reaction>
</comment>
<dbReference type="Gene3D" id="3.30.60.30">
    <property type="match status" value="1"/>
</dbReference>
<comment type="cofactor">
    <cofactor evidence="1">
        <name>pyruvate</name>
        <dbReference type="ChEBI" id="CHEBI:15361"/>
    </cofactor>
</comment>
<accession>A0A7V3UZM8</accession>
<dbReference type="AlphaFoldDB" id="A0A7V3UZM8"/>
<evidence type="ECO:0000313" key="9">
    <source>
        <dbReference type="EMBL" id="HGD13038.1"/>
    </source>
</evidence>
<dbReference type="EC" id="4.1.1.19" evidence="3"/>
<comment type="caution">
    <text evidence="9">The sequence shown here is derived from an EMBL/GenBank/DDBJ whole genome shotgun (WGS) entry which is preliminary data.</text>
</comment>
<proteinExistence type="inferred from homology"/>
<dbReference type="InterPro" id="IPR002724">
    <property type="entry name" value="Pyruvoyl-dep_arg_deCO2ase"/>
</dbReference>
<dbReference type="GO" id="GO:0008792">
    <property type="term" value="F:arginine decarboxylase activity"/>
    <property type="evidence" value="ECO:0007669"/>
    <property type="project" value="UniProtKB-EC"/>
</dbReference>
<dbReference type="NCBIfam" id="TIGR00286">
    <property type="entry name" value="pyruvoyl-dependent arginine decarboxylase"/>
    <property type="match status" value="1"/>
</dbReference>
<reference evidence="9" key="1">
    <citation type="journal article" date="2020" name="mSystems">
        <title>Genome- and Community-Level Interaction Insights into Carbon Utilization and Element Cycling Functions of Hydrothermarchaeota in Hydrothermal Sediment.</title>
        <authorList>
            <person name="Zhou Z."/>
            <person name="Liu Y."/>
            <person name="Xu W."/>
            <person name="Pan J."/>
            <person name="Luo Z.H."/>
            <person name="Li M."/>
        </authorList>
    </citation>
    <scope>NUCLEOTIDE SEQUENCE [LARGE SCALE GENOMIC DNA]</scope>
    <source>
        <strain evidence="9">SpSt-914</strain>
    </source>
</reference>
<gene>
    <name evidence="9" type="ORF">ENX16_03035</name>
</gene>
<dbReference type="SFLD" id="SFLDG01170">
    <property type="entry name" value="Pyruvoyl-dependent_arginine_de"/>
    <property type="match status" value="1"/>
</dbReference>
<name>A0A7V3UZM8_UNCW3</name>
<evidence type="ECO:0000256" key="8">
    <source>
        <dbReference type="ARBA" id="ARBA00049309"/>
    </source>
</evidence>
<keyword evidence="6 9" id="KW-0456">Lyase</keyword>
<dbReference type="PANTHER" id="PTHR40438:SF1">
    <property type="entry name" value="PYRUVOYL-DEPENDENT ARGININE DECARBOXYLASE"/>
    <property type="match status" value="1"/>
</dbReference>
<protein>
    <recommendedName>
        <fullName evidence="4">Pyruvoyl-dependent arginine decarboxylase AaxB</fullName>
        <ecNumber evidence="3">4.1.1.19</ecNumber>
    </recommendedName>
</protein>
<dbReference type="SUPFAM" id="SSF56271">
    <property type="entry name" value="Pyruvoyl-dependent histidine and arginine decarboxylases"/>
    <property type="match status" value="1"/>
</dbReference>
<comment type="similarity">
    <text evidence="2">Belongs to the pyruvoyl-dependent arginine decarboxylase family.</text>
</comment>
<evidence type="ECO:0000256" key="7">
    <source>
        <dbReference type="ARBA" id="ARBA00023317"/>
    </source>
</evidence>
<evidence type="ECO:0000256" key="3">
    <source>
        <dbReference type="ARBA" id="ARBA00012426"/>
    </source>
</evidence>
<dbReference type="SFLD" id="SFLDS00055">
    <property type="entry name" value="Pyruvoyl-Dependent_Histidine/A"/>
    <property type="match status" value="1"/>
</dbReference>
<dbReference type="InterPro" id="IPR016104">
    <property type="entry name" value="Pyr-dep_his/arg-deCO2ase"/>
</dbReference>
<keyword evidence="7" id="KW-0670">Pyruvate</keyword>
<evidence type="ECO:0000256" key="2">
    <source>
        <dbReference type="ARBA" id="ARBA00008611"/>
    </source>
</evidence>
<dbReference type="Pfam" id="PF01862">
    <property type="entry name" value="PvlArgDC"/>
    <property type="match status" value="1"/>
</dbReference>
<dbReference type="PANTHER" id="PTHR40438">
    <property type="entry name" value="PYRUVOYL-DEPENDENT ARGININE DECARBOXYLASE"/>
    <property type="match status" value="1"/>
</dbReference>